<proteinExistence type="predicted"/>
<evidence type="ECO:0000313" key="2">
    <source>
        <dbReference type="Proteomes" id="UP001385892"/>
    </source>
</evidence>
<organism evidence="1 2">
    <name type="scientific">Variovorax rhizosphaerae</name>
    <dbReference type="NCBI Taxonomy" id="1836200"/>
    <lineage>
        <taxon>Bacteria</taxon>
        <taxon>Pseudomonadati</taxon>
        <taxon>Pseudomonadota</taxon>
        <taxon>Betaproteobacteria</taxon>
        <taxon>Burkholderiales</taxon>
        <taxon>Comamonadaceae</taxon>
        <taxon>Variovorax</taxon>
    </lineage>
</organism>
<reference evidence="1 2" key="1">
    <citation type="submission" date="2024-03" db="EMBL/GenBank/DDBJ databases">
        <title>Novel species of the genus Variovorax.</title>
        <authorList>
            <person name="Liu Q."/>
            <person name="Xin Y.-H."/>
        </authorList>
    </citation>
    <scope>NUCLEOTIDE SEQUENCE [LARGE SCALE GENOMIC DNA]</scope>
    <source>
        <strain evidence="1 2">KACC 18900</strain>
    </source>
</reference>
<gene>
    <name evidence="1" type="ORF">WKW82_13525</name>
</gene>
<protein>
    <recommendedName>
        <fullName evidence="3">DUF5610 domain-containing protein</fullName>
    </recommendedName>
</protein>
<evidence type="ECO:0000313" key="1">
    <source>
        <dbReference type="EMBL" id="MEJ8847674.1"/>
    </source>
</evidence>
<keyword evidence="2" id="KW-1185">Reference proteome</keyword>
<dbReference type="EMBL" id="JBBKZT010000005">
    <property type="protein sequence ID" value="MEJ8847674.1"/>
    <property type="molecule type" value="Genomic_DNA"/>
</dbReference>
<dbReference type="Proteomes" id="UP001385892">
    <property type="component" value="Unassembled WGS sequence"/>
</dbReference>
<evidence type="ECO:0008006" key="3">
    <source>
        <dbReference type="Google" id="ProtNLM"/>
    </source>
</evidence>
<sequence length="87" mass="8953">MLPLSLARKLARAANADTIAIDASQAFAGFYGRLADALADAGCDDLEAEGIAREVVAGVVRAFENASHAMTRAVVASAEAARSAPRH</sequence>
<name>A0ABU8WJU9_9BURK</name>
<comment type="caution">
    <text evidence="1">The sequence shown here is derived from an EMBL/GenBank/DDBJ whole genome shotgun (WGS) entry which is preliminary data.</text>
</comment>
<dbReference type="RefSeq" id="WP_340342798.1">
    <property type="nucleotide sequence ID" value="NZ_JBBKZT010000005.1"/>
</dbReference>
<accession>A0ABU8WJU9</accession>